<evidence type="ECO:0000313" key="1">
    <source>
        <dbReference type="EMBL" id="GAH13869.1"/>
    </source>
</evidence>
<sequence length="77" mass="8703">MPFLHVVNDGHVVVAFRPGHLINAEELQASQLCRRIEFKKANKAGKELLTGTHYLVLKNADKLDESQTLKSNHQPAW</sequence>
<organism evidence="1">
    <name type="scientific">marine sediment metagenome</name>
    <dbReference type="NCBI Taxonomy" id="412755"/>
    <lineage>
        <taxon>unclassified sequences</taxon>
        <taxon>metagenomes</taxon>
        <taxon>ecological metagenomes</taxon>
    </lineage>
</organism>
<dbReference type="AlphaFoldDB" id="X1E9N2"/>
<reference evidence="1" key="1">
    <citation type="journal article" date="2014" name="Front. Microbiol.">
        <title>High frequency of phylogenetically diverse reductive dehalogenase-homologous genes in deep subseafloor sedimentary metagenomes.</title>
        <authorList>
            <person name="Kawai M."/>
            <person name="Futagami T."/>
            <person name="Toyoda A."/>
            <person name="Takaki Y."/>
            <person name="Nishi S."/>
            <person name="Hori S."/>
            <person name="Arai W."/>
            <person name="Tsubouchi T."/>
            <person name="Morono Y."/>
            <person name="Uchiyama I."/>
            <person name="Ito T."/>
            <person name="Fujiyama A."/>
            <person name="Inagaki F."/>
            <person name="Takami H."/>
        </authorList>
    </citation>
    <scope>NUCLEOTIDE SEQUENCE</scope>
    <source>
        <strain evidence="1">Expedition CK06-06</strain>
    </source>
</reference>
<proteinExistence type="predicted"/>
<accession>X1E9N2</accession>
<comment type="caution">
    <text evidence="1">The sequence shown here is derived from an EMBL/GenBank/DDBJ whole genome shotgun (WGS) entry which is preliminary data.</text>
</comment>
<dbReference type="EMBL" id="BART01039431">
    <property type="protein sequence ID" value="GAH13869.1"/>
    <property type="molecule type" value="Genomic_DNA"/>
</dbReference>
<gene>
    <name evidence="1" type="ORF">S01H4_64809</name>
</gene>
<name>X1E9N2_9ZZZZ</name>
<protein>
    <submittedName>
        <fullName evidence="1">Uncharacterized protein</fullName>
    </submittedName>
</protein>